<feature type="chain" id="PRO_5009214284" description="DUF3718 domain-containing protein" evidence="1">
    <location>
        <begin position="23"/>
        <end position="109"/>
    </location>
</feature>
<keyword evidence="3" id="KW-1185">Reference proteome</keyword>
<dbReference type="AlphaFoldDB" id="A0A1E8FIU2"/>
<dbReference type="Proteomes" id="UP000176037">
    <property type="component" value="Unassembled WGS sequence"/>
</dbReference>
<gene>
    <name evidence="2" type="ORF">BFC17_11275</name>
</gene>
<evidence type="ECO:0000313" key="2">
    <source>
        <dbReference type="EMBL" id="OFI35850.1"/>
    </source>
</evidence>
<comment type="caution">
    <text evidence="2">The sequence shown here is derived from an EMBL/GenBank/DDBJ whole genome shotgun (WGS) entry which is preliminary data.</text>
</comment>
<sequence>MTKVIKSTIAAAVLAVMGVASASAEITADGVRFTGDTEFAGFCKAVVKDDVRLLRSSVSRNIGLIGASQREVLKVVSAKDGITCNGVPLVEFSQSRDASHVYQFLTARK</sequence>
<keyword evidence="1" id="KW-0732">Signal</keyword>
<feature type="signal peptide" evidence="1">
    <location>
        <begin position="1"/>
        <end position="22"/>
    </location>
</feature>
<dbReference type="RefSeq" id="WP_070175090.1">
    <property type="nucleotide sequence ID" value="NZ_BMJR01000008.1"/>
</dbReference>
<accession>A0A1E8FIU2</accession>
<protein>
    <recommendedName>
        <fullName evidence="4">DUF3718 domain-containing protein</fullName>
    </recommendedName>
</protein>
<dbReference type="OrthoDB" id="6386273at2"/>
<name>A0A1E8FIU2_9ALTE</name>
<evidence type="ECO:0008006" key="4">
    <source>
        <dbReference type="Google" id="ProtNLM"/>
    </source>
</evidence>
<dbReference type="EMBL" id="MJIC01000006">
    <property type="protein sequence ID" value="OFI35850.1"/>
    <property type="molecule type" value="Genomic_DNA"/>
</dbReference>
<proteinExistence type="predicted"/>
<evidence type="ECO:0000313" key="3">
    <source>
        <dbReference type="Proteomes" id="UP000176037"/>
    </source>
</evidence>
<reference evidence="2 3" key="1">
    <citation type="submission" date="2016-09" db="EMBL/GenBank/DDBJ databases">
        <title>Alteromonas lipolytica, a new species isolated from sea water.</title>
        <authorList>
            <person name="Wu Y.-H."/>
            <person name="Cheng H."/>
            <person name="Xu X.-W."/>
        </authorList>
    </citation>
    <scope>NUCLEOTIDE SEQUENCE [LARGE SCALE GENOMIC DNA]</scope>
    <source>
        <strain evidence="2 3">JW12</strain>
    </source>
</reference>
<organism evidence="2 3">
    <name type="scientific">Alteromonas lipolytica</name>
    <dbReference type="NCBI Taxonomy" id="1856405"/>
    <lineage>
        <taxon>Bacteria</taxon>
        <taxon>Pseudomonadati</taxon>
        <taxon>Pseudomonadota</taxon>
        <taxon>Gammaproteobacteria</taxon>
        <taxon>Alteromonadales</taxon>
        <taxon>Alteromonadaceae</taxon>
        <taxon>Alteromonas/Salinimonas group</taxon>
        <taxon>Alteromonas</taxon>
    </lineage>
</organism>
<evidence type="ECO:0000256" key="1">
    <source>
        <dbReference type="SAM" id="SignalP"/>
    </source>
</evidence>